<name>A0ABP6MSV3_9ACTN</name>
<proteinExistence type="predicted"/>
<dbReference type="EMBL" id="BAAAUT010000005">
    <property type="protein sequence ID" value="GAA3119978.1"/>
    <property type="molecule type" value="Genomic_DNA"/>
</dbReference>
<protein>
    <submittedName>
        <fullName evidence="2">Uncharacterized protein</fullName>
    </submittedName>
</protein>
<feature type="region of interest" description="Disordered" evidence="1">
    <location>
        <begin position="44"/>
        <end position="103"/>
    </location>
</feature>
<evidence type="ECO:0000313" key="3">
    <source>
        <dbReference type="Proteomes" id="UP001500320"/>
    </source>
</evidence>
<feature type="compositionally biased region" description="Basic and acidic residues" evidence="1">
    <location>
        <begin position="77"/>
        <end position="91"/>
    </location>
</feature>
<organism evidence="2 3">
    <name type="scientific">Planomonospora alba</name>
    <dbReference type="NCBI Taxonomy" id="161354"/>
    <lineage>
        <taxon>Bacteria</taxon>
        <taxon>Bacillati</taxon>
        <taxon>Actinomycetota</taxon>
        <taxon>Actinomycetes</taxon>
        <taxon>Streptosporangiales</taxon>
        <taxon>Streptosporangiaceae</taxon>
        <taxon>Planomonospora</taxon>
    </lineage>
</organism>
<reference evidence="3" key="1">
    <citation type="journal article" date="2019" name="Int. J. Syst. Evol. Microbiol.">
        <title>The Global Catalogue of Microorganisms (GCM) 10K type strain sequencing project: providing services to taxonomists for standard genome sequencing and annotation.</title>
        <authorList>
            <consortium name="The Broad Institute Genomics Platform"/>
            <consortium name="The Broad Institute Genome Sequencing Center for Infectious Disease"/>
            <person name="Wu L."/>
            <person name="Ma J."/>
        </authorList>
    </citation>
    <scope>NUCLEOTIDE SEQUENCE [LARGE SCALE GENOMIC DNA]</scope>
    <source>
        <strain evidence="3">JCM 9373</strain>
    </source>
</reference>
<sequence length="103" mass="10696">MAGEVPTGGHSDEARDAAVADRHQYAMTIAATLLERVGDPTVYGVGNDGSVPPGRDAFGQARSQRDNGVTVGIPIGPDHDGDLSITHDRESVISPSCEKTVPT</sequence>
<comment type="caution">
    <text evidence="2">The sequence shown here is derived from an EMBL/GenBank/DDBJ whole genome shotgun (WGS) entry which is preliminary data.</text>
</comment>
<keyword evidence="3" id="KW-1185">Reference proteome</keyword>
<evidence type="ECO:0000313" key="2">
    <source>
        <dbReference type="EMBL" id="GAA3119978.1"/>
    </source>
</evidence>
<gene>
    <name evidence="2" type="ORF">GCM10010466_08520</name>
</gene>
<dbReference type="Proteomes" id="UP001500320">
    <property type="component" value="Unassembled WGS sequence"/>
</dbReference>
<accession>A0ABP6MSV3</accession>
<evidence type="ECO:0000256" key="1">
    <source>
        <dbReference type="SAM" id="MobiDB-lite"/>
    </source>
</evidence>